<dbReference type="SUPFAM" id="SSF48452">
    <property type="entry name" value="TPR-like"/>
    <property type="match status" value="2"/>
</dbReference>
<dbReference type="OrthoDB" id="1523851at2"/>
<dbReference type="Pfam" id="PF13181">
    <property type="entry name" value="TPR_8"/>
    <property type="match status" value="1"/>
</dbReference>
<protein>
    <submittedName>
        <fullName evidence="4">Tetratricopeptide repeat protein</fullName>
    </submittedName>
</protein>
<dbReference type="PANTHER" id="PTHR44858:SF1">
    <property type="entry name" value="UDP-N-ACETYLGLUCOSAMINE--PEPTIDE N-ACETYLGLUCOSAMINYLTRANSFERASE SPINDLY-RELATED"/>
    <property type="match status" value="1"/>
</dbReference>
<dbReference type="InterPro" id="IPR050498">
    <property type="entry name" value="Ycf3"/>
</dbReference>
<dbReference type="InterPro" id="IPR011990">
    <property type="entry name" value="TPR-like_helical_dom_sf"/>
</dbReference>
<evidence type="ECO:0000256" key="1">
    <source>
        <dbReference type="ARBA" id="ARBA00022737"/>
    </source>
</evidence>
<sequence>MNFLKALFGGKAKTPEEEKKDSEVHDFNVLKYDGKQALVQGDTKFAVKCLTHALDIKDDPETRDYLSQALIREGDLLKAYEHLQKLSETEPDNIKIYMRMANVSFMMEDYNAMANSCEKALLVDKDMPELMYLYAQACIGLGDTSNAVAMLTKAINLREDYGDAYLLRGETLLEDGNLKDAEEDAEWLMEHHADIEEVLLLNARLEKAKGNADKAIKIYGRVIDINPFSIEAYTERATVKLEQGDQAGHDEDMQKVNEISPEVNEEDIERKMEQKYKDNNPYGF</sequence>
<dbReference type="EMBL" id="RYYU01000001">
    <property type="protein sequence ID" value="RUL58534.1"/>
    <property type="molecule type" value="Genomic_DNA"/>
</dbReference>
<evidence type="ECO:0000313" key="4">
    <source>
        <dbReference type="EMBL" id="RUL58534.1"/>
    </source>
</evidence>
<organism evidence="4 5">
    <name type="scientific">Prevotella koreensis</name>
    <dbReference type="NCBI Taxonomy" id="2490854"/>
    <lineage>
        <taxon>Bacteria</taxon>
        <taxon>Pseudomonadati</taxon>
        <taxon>Bacteroidota</taxon>
        <taxon>Bacteroidia</taxon>
        <taxon>Bacteroidales</taxon>
        <taxon>Prevotellaceae</taxon>
        <taxon>Prevotella</taxon>
    </lineage>
</organism>
<dbReference type="RefSeq" id="WP_126677632.1">
    <property type="nucleotide sequence ID" value="NZ_CAUUVU010000050.1"/>
</dbReference>
<dbReference type="SMART" id="SM00028">
    <property type="entry name" value="TPR"/>
    <property type="match status" value="5"/>
</dbReference>
<evidence type="ECO:0000256" key="2">
    <source>
        <dbReference type="ARBA" id="ARBA00022803"/>
    </source>
</evidence>
<keyword evidence="1" id="KW-0677">Repeat</keyword>
<keyword evidence="5" id="KW-1185">Reference proteome</keyword>
<dbReference type="Proteomes" id="UP000278983">
    <property type="component" value="Unassembled WGS sequence"/>
</dbReference>
<evidence type="ECO:0000256" key="3">
    <source>
        <dbReference type="SAM" id="MobiDB-lite"/>
    </source>
</evidence>
<accession>A0A3S0RYN9</accession>
<dbReference type="InterPro" id="IPR019734">
    <property type="entry name" value="TPR_rpt"/>
</dbReference>
<gene>
    <name evidence="4" type="ORF">EHV08_01295</name>
</gene>
<dbReference type="AlphaFoldDB" id="A0A3S0RYN9"/>
<feature type="region of interest" description="Disordered" evidence="3">
    <location>
        <begin position="245"/>
        <end position="284"/>
    </location>
</feature>
<proteinExistence type="predicted"/>
<feature type="compositionally biased region" description="Basic and acidic residues" evidence="3">
    <location>
        <begin position="268"/>
        <end position="278"/>
    </location>
</feature>
<dbReference type="Gene3D" id="1.25.40.10">
    <property type="entry name" value="Tetratricopeptide repeat domain"/>
    <property type="match status" value="2"/>
</dbReference>
<reference evidence="4 5" key="1">
    <citation type="submission" date="2018-12" db="EMBL/GenBank/DDBJ databases">
        <title>Genome sequencing of Prevotella sp. KCOM 3155 (= JS262).</title>
        <authorList>
            <person name="Kook J.-K."/>
            <person name="Park S.-N."/>
            <person name="Lim Y.K."/>
        </authorList>
    </citation>
    <scope>NUCLEOTIDE SEQUENCE [LARGE SCALE GENOMIC DNA]</scope>
    <source>
        <strain evidence="4 5">KCOM 3155</strain>
    </source>
</reference>
<comment type="caution">
    <text evidence="4">The sequence shown here is derived from an EMBL/GenBank/DDBJ whole genome shotgun (WGS) entry which is preliminary data.</text>
</comment>
<keyword evidence="2" id="KW-0802">TPR repeat</keyword>
<dbReference type="PANTHER" id="PTHR44858">
    <property type="entry name" value="TETRATRICOPEPTIDE REPEAT PROTEIN 6"/>
    <property type="match status" value="1"/>
</dbReference>
<feature type="compositionally biased region" description="Basic and acidic residues" evidence="3">
    <location>
        <begin position="245"/>
        <end position="255"/>
    </location>
</feature>
<name>A0A3S0RYN9_9BACT</name>
<evidence type="ECO:0000313" key="5">
    <source>
        <dbReference type="Proteomes" id="UP000278983"/>
    </source>
</evidence>